<dbReference type="Proteomes" id="UP000002770">
    <property type="component" value="Unassembled WGS sequence"/>
</dbReference>
<dbReference type="Gene3D" id="1.10.3290.20">
    <property type="match status" value="1"/>
</dbReference>
<evidence type="ECO:0000256" key="1">
    <source>
        <dbReference type="SAM" id="MobiDB-lite"/>
    </source>
</evidence>
<proteinExistence type="predicted"/>
<dbReference type="EMBL" id="JH413793">
    <property type="protein sequence ID" value="EHL32826.1"/>
    <property type="molecule type" value="Genomic_DNA"/>
</dbReference>
<gene>
    <name evidence="2" type="ORF">LDG_5064</name>
</gene>
<name>G9EIQ8_9GAMM</name>
<protein>
    <submittedName>
        <fullName evidence="2">Uncharacterized protein</fullName>
    </submittedName>
</protein>
<evidence type="ECO:0000313" key="3">
    <source>
        <dbReference type="Proteomes" id="UP000002770"/>
    </source>
</evidence>
<organism evidence="2 3">
    <name type="scientific">Legionella drancourtii LLAP12</name>
    <dbReference type="NCBI Taxonomy" id="658187"/>
    <lineage>
        <taxon>Bacteria</taxon>
        <taxon>Pseudomonadati</taxon>
        <taxon>Pseudomonadota</taxon>
        <taxon>Gammaproteobacteria</taxon>
        <taxon>Legionellales</taxon>
        <taxon>Legionellaceae</taxon>
        <taxon>Legionella</taxon>
    </lineage>
</organism>
<dbReference type="InParanoid" id="G9EIQ8"/>
<feature type="region of interest" description="Disordered" evidence="1">
    <location>
        <begin position="387"/>
        <end position="407"/>
    </location>
</feature>
<dbReference type="HOGENOM" id="CLU_675770_0_0_6"/>
<reference evidence="2 3" key="1">
    <citation type="journal article" date="2011" name="BMC Genomics">
        <title>Insight into cross-talk between intra-amoebal pathogens.</title>
        <authorList>
            <person name="Gimenez G."/>
            <person name="Bertelli C."/>
            <person name="Moliner C."/>
            <person name="Robert C."/>
            <person name="Raoult D."/>
            <person name="Fournier P.E."/>
            <person name="Greub G."/>
        </authorList>
    </citation>
    <scope>NUCLEOTIDE SEQUENCE [LARGE SCALE GENOMIC DNA]</scope>
    <source>
        <strain evidence="2 3">LLAP12</strain>
    </source>
</reference>
<sequence length="407" mass="47272">MEELLQQAHLTTFLAKNAYQEERLTGPRLYEAFLPASKTISCKRNSSPSFDEKVWGEDGLNTAREAGAKLKEEQFPNLLTFYTFIARKRASYEYKKTRIAASFAFGSFRDADEGCHMRLSTCLAKEGQYQDQYGYMLELLKIFFPKPDIKKRVLLDKNYKGIPVEVSIFAIRGTVHREEDKNPYLFKEAGDYERPFTTIKTYKSPRDGEERIYLLHPNLERYELDEFFNLVETKFPDLLDLNNREKSINSLAEIVWTLAQAVPTKRGNASIIERLYRSVQLIHDEHYLPQYRLPLNIDLLAIVTPSAEQFRQIFRALFYDKDMLSLIDKNLENIQVFLQSSPESHNELSVLQLQLAELKKKFRSEEKFVRHAEIALQGTNRFGYFNSTSPDNSPSTAPASVLSQKYF</sequence>
<dbReference type="AlphaFoldDB" id="G9EIQ8"/>
<dbReference type="STRING" id="658187.LDG_5064"/>
<dbReference type="SUPFAM" id="SSF103383">
    <property type="entry name" value="Antivirulence factor"/>
    <property type="match status" value="1"/>
</dbReference>
<accession>G9EIQ8</accession>
<dbReference type="InterPro" id="IPR036231">
    <property type="entry name" value="Avirulence_B/C_sf"/>
</dbReference>
<evidence type="ECO:0000313" key="2">
    <source>
        <dbReference type="EMBL" id="EHL32826.1"/>
    </source>
</evidence>
<keyword evidence="3" id="KW-1185">Reference proteome</keyword>